<dbReference type="GO" id="GO:0097621">
    <property type="term" value="F:monoamine oxidase activity"/>
    <property type="evidence" value="ECO:0007669"/>
    <property type="project" value="UniProtKB-EC"/>
</dbReference>
<keyword evidence="12" id="KW-0812">Transmembrane</keyword>
<evidence type="ECO:0000313" key="15">
    <source>
        <dbReference type="RefSeq" id="XP_019626535.1"/>
    </source>
</evidence>
<dbReference type="SUPFAM" id="SSF54373">
    <property type="entry name" value="FAD-linked reductases, C-terminal domain"/>
    <property type="match status" value="1"/>
</dbReference>
<comment type="subcellular location">
    <subcellularLocation>
        <location evidence="2">Mitochondrion outer membrane</location>
        <topology evidence="2">Single-pass type IV membrane protein</topology>
        <orientation evidence="2">Cytoplasmic side</orientation>
    </subcellularLocation>
</comment>
<feature type="binding site" evidence="11">
    <location>
        <begin position="46"/>
        <end position="47"/>
    </location>
    <ligand>
        <name>FAD</name>
        <dbReference type="ChEBI" id="CHEBI:57692"/>
    </ligand>
</feature>
<comment type="cofactor">
    <cofactor evidence="1 12">
        <name>FAD</name>
        <dbReference type="ChEBI" id="CHEBI:57692"/>
    </cofactor>
</comment>
<accession>A0A6P4YBP5</accession>
<keyword evidence="6 12" id="KW-0560">Oxidoreductase</keyword>
<keyword evidence="5 12" id="KW-0274">FAD</keyword>
<dbReference type="InterPro" id="IPR050703">
    <property type="entry name" value="Flavin_MAO"/>
</dbReference>
<dbReference type="PRINTS" id="PR00757">
    <property type="entry name" value="AMINEOXDASEF"/>
</dbReference>
<evidence type="ECO:0000256" key="3">
    <source>
        <dbReference type="ARBA" id="ARBA00005995"/>
    </source>
</evidence>
<gene>
    <name evidence="15" type="primary">LOC109471637</name>
</gene>
<dbReference type="EC" id="1.4.3.-" evidence="12"/>
<dbReference type="PANTHER" id="PTHR43563">
    <property type="entry name" value="AMINE OXIDASE"/>
    <property type="match status" value="1"/>
</dbReference>
<evidence type="ECO:0000256" key="2">
    <source>
        <dbReference type="ARBA" id="ARBA00004362"/>
    </source>
</evidence>
<dbReference type="Gene3D" id="3.50.50.60">
    <property type="entry name" value="FAD/NAD(P)-binding domain"/>
    <property type="match status" value="1"/>
</dbReference>
<feature type="binding site" evidence="11">
    <location>
        <position position="461"/>
    </location>
    <ligand>
        <name>FAD</name>
        <dbReference type="ChEBI" id="CHEBI:57692"/>
    </ligand>
</feature>
<dbReference type="PANTHER" id="PTHR43563:SF1">
    <property type="entry name" value="AMINE OXIDASE [FLAVIN-CONTAINING] B"/>
    <property type="match status" value="1"/>
</dbReference>
<dbReference type="InterPro" id="IPR036188">
    <property type="entry name" value="FAD/NAD-bd_sf"/>
</dbReference>
<reference evidence="15" key="1">
    <citation type="submission" date="2025-08" db="UniProtKB">
        <authorList>
            <consortium name="RefSeq"/>
        </authorList>
    </citation>
    <scope>IDENTIFICATION</scope>
    <source>
        <tissue evidence="15">Gonad</tissue>
    </source>
</reference>
<evidence type="ECO:0000256" key="7">
    <source>
        <dbReference type="ARBA" id="ARBA00045409"/>
    </source>
</evidence>
<feature type="transmembrane region" description="Helical" evidence="12">
    <location>
        <begin position="526"/>
        <end position="545"/>
    </location>
</feature>
<protein>
    <recommendedName>
        <fullName evidence="12">Amine oxidase</fullName>
        <ecNumber evidence="12">1.4.3.-</ecNumber>
    </recommendedName>
</protein>
<sequence>MAVSQIGSYFVGQIGVRSPNSCSYDLLGLCAAKLLQESGLDVRVLEARDRVGGRTYTKRDPSYGYVDLGGSYVGPTQDRILRLAKELDLKTYVVDMGEKAVLYFEGVRQTTSDTGMYLAQLNNPLGMLDSNNIFRKTQNLAQQVPLAAPWNAPRAKEWDIMTVQEFINNECWTSSFTCNSDFVFNLLFYDLSTTGWPGVIYKVWCSPHSAAKPTRSPYCITCFTWLLGEGERRVTSATNGAQERKIVGGAMQVSEKIAALLGDRVVLSSPVLRIDQEDTVAIVTTHSGQQYRAKYVISSVPLPVLHRILFEPPLPAMKLQLVQRMAMGCIIKTNTYYRTAFWKEKGFSGEALSDIGPVSYCVDDTKPDGSHPAITGFILAGHARDVCEMSPEERKQAVCEYYAEVFQCPEFLHPVNYVEQNWMADPFSGGCFVATLGPGVLTSFGRAIRKPFGKVYFAGTETAVKWNGYMDGAVESGERAAREVLHAMGKISEDQIWQEEPPSPDVPHTPFEDDPLEKILPSVPQFLYILLALLVLLLSVLWVYLF</sequence>
<evidence type="ECO:0000256" key="6">
    <source>
        <dbReference type="ARBA" id="ARBA00023002"/>
    </source>
</evidence>
<keyword evidence="12" id="KW-0472">Membrane</keyword>
<dbReference type="Proteomes" id="UP000515135">
    <property type="component" value="Unplaced"/>
</dbReference>
<dbReference type="GeneID" id="109471637"/>
<comment type="similarity">
    <text evidence="3 12">Belongs to the flavin monoamine oxidase family.</text>
</comment>
<evidence type="ECO:0000259" key="13">
    <source>
        <dbReference type="Pfam" id="PF01593"/>
    </source>
</evidence>
<comment type="catalytic activity">
    <reaction evidence="10">
        <text>N-acetylputrescine + O2 + H2O = 4-acetamidobutanal + H2O2 + NH4(+)</text>
        <dbReference type="Rhea" id="RHEA:70283"/>
        <dbReference type="ChEBI" id="CHEBI:7386"/>
        <dbReference type="ChEBI" id="CHEBI:15377"/>
        <dbReference type="ChEBI" id="CHEBI:15379"/>
        <dbReference type="ChEBI" id="CHEBI:16240"/>
        <dbReference type="ChEBI" id="CHEBI:28938"/>
        <dbReference type="ChEBI" id="CHEBI:58263"/>
    </reaction>
    <physiologicalReaction direction="left-to-right" evidence="10">
        <dbReference type="Rhea" id="RHEA:70284"/>
    </physiologicalReaction>
</comment>
<name>A0A6P4YBP5_BRABE</name>
<dbReference type="OrthoDB" id="7777654at2759"/>
<keyword evidence="4 12" id="KW-0285">Flavoprotein</keyword>
<evidence type="ECO:0000256" key="5">
    <source>
        <dbReference type="ARBA" id="ARBA00022827"/>
    </source>
</evidence>
<dbReference type="Gene3D" id="6.10.250.130">
    <property type="match status" value="1"/>
</dbReference>
<dbReference type="Pfam" id="PF01593">
    <property type="entry name" value="Amino_oxidase"/>
    <property type="match status" value="1"/>
</dbReference>
<dbReference type="GO" id="GO:0050660">
    <property type="term" value="F:flavin adenine dinucleotide binding"/>
    <property type="evidence" value="ECO:0007669"/>
    <property type="project" value="TreeGrafter"/>
</dbReference>
<dbReference type="InterPro" id="IPR002937">
    <property type="entry name" value="Amino_oxidase"/>
</dbReference>
<dbReference type="Gene3D" id="3.90.660.10">
    <property type="match status" value="1"/>
</dbReference>
<evidence type="ECO:0000313" key="14">
    <source>
        <dbReference type="Proteomes" id="UP000515135"/>
    </source>
</evidence>
<dbReference type="SUPFAM" id="SSF51905">
    <property type="entry name" value="FAD/NAD(P)-binding domain"/>
    <property type="match status" value="1"/>
</dbReference>
<feature type="binding site" evidence="11">
    <location>
        <position position="271"/>
    </location>
    <ligand>
        <name>FAD</name>
        <dbReference type="ChEBI" id="CHEBI:57692"/>
    </ligand>
</feature>
<dbReference type="InterPro" id="IPR001613">
    <property type="entry name" value="Flavin_amine_oxidase"/>
</dbReference>
<comment type="function">
    <text evidence="7">Catalyzes the oxidative deamination of primary and some secondary amines such as neurotransmitters, and exogenous amines including the tertiary amine, neurotoxin 1-methyl-4-phenyl-1,2,3,6-tetrahydropyridine (MPTP), with concomitant reduction of oxygen to hydrogen peroxide and participates in the metabolism of neuroactive and vasoactive amines in the central nervous system and peripheral tissues. Preferentially degrades benzylamine and phenylethylamine.</text>
</comment>
<dbReference type="KEGG" id="bbel:109471637"/>
<organism evidence="14 15">
    <name type="scientific">Branchiostoma belcheri</name>
    <name type="common">Amphioxus</name>
    <dbReference type="NCBI Taxonomy" id="7741"/>
    <lineage>
        <taxon>Eukaryota</taxon>
        <taxon>Metazoa</taxon>
        <taxon>Chordata</taxon>
        <taxon>Cephalochordata</taxon>
        <taxon>Leptocardii</taxon>
        <taxon>Amphioxiformes</taxon>
        <taxon>Branchiostomatidae</taxon>
        <taxon>Branchiostoma</taxon>
    </lineage>
</organism>
<dbReference type="Gene3D" id="1.10.405.10">
    <property type="entry name" value="Guanine Nucleotide Dissociation Inhibitor, domain 1"/>
    <property type="match status" value="1"/>
</dbReference>
<comment type="catalytic activity">
    <reaction evidence="8">
        <text>a secondary aliphatic amine + O2 + H2O = a primary amine + an aldehyde + H2O2</text>
        <dbReference type="Rhea" id="RHEA:26414"/>
        <dbReference type="ChEBI" id="CHEBI:15377"/>
        <dbReference type="ChEBI" id="CHEBI:15379"/>
        <dbReference type="ChEBI" id="CHEBI:16240"/>
        <dbReference type="ChEBI" id="CHEBI:17478"/>
        <dbReference type="ChEBI" id="CHEBI:58855"/>
        <dbReference type="ChEBI" id="CHEBI:65296"/>
        <dbReference type="EC" id="1.4.3.4"/>
    </reaction>
</comment>
<keyword evidence="14" id="KW-1185">Reference proteome</keyword>
<dbReference type="RefSeq" id="XP_019626535.1">
    <property type="nucleotide sequence ID" value="XM_019770976.1"/>
</dbReference>
<evidence type="ECO:0000256" key="11">
    <source>
        <dbReference type="PIRSR" id="PIRSR601613-1"/>
    </source>
</evidence>
<feature type="binding site" evidence="11">
    <location>
        <position position="377"/>
    </location>
    <ligand>
        <name>substrate</name>
    </ligand>
</feature>
<feature type="domain" description="Amine oxidase" evidence="13">
    <location>
        <begin position="28"/>
        <end position="485"/>
    </location>
</feature>
<comment type="catalytic activity">
    <reaction evidence="9">
        <text>benzylamine + O2 + H2O = benzaldehyde + H2O2 + NH4(+)</text>
        <dbReference type="Rhea" id="RHEA:59424"/>
        <dbReference type="ChEBI" id="CHEBI:15377"/>
        <dbReference type="ChEBI" id="CHEBI:15379"/>
        <dbReference type="ChEBI" id="CHEBI:16240"/>
        <dbReference type="ChEBI" id="CHEBI:17169"/>
        <dbReference type="ChEBI" id="CHEBI:28938"/>
        <dbReference type="ChEBI" id="CHEBI:225238"/>
    </reaction>
    <physiologicalReaction direction="left-to-right" evidence="9">
        <dbReference type="Rhea" id="RHEA:59425"/>
    </physiologicalReaction>
</comment>
<dbReference type="GO" id="GO:0008131">
    <property type="term" value="F:primary methylamine oxidase activity"/>
    <property type="evidence" value="ECO:0007669"/>
    <property type="project" value="TreeGrafter"/>
</dbReference>
<dbReference type="GO" id="GO:0005741">
    <property type="term" value="C:mitochondrial outer membrane"/>
    <property type="evidence" value="ECO:0007669"/>
    <property type="project" value="UniProtKB-SubCell"/>
</dbReference>
<evidence type="ECO:0000256" key="4">
    <source>
        <dbReference type="ARBA" id="ARBA00022630"/>
    </source>
</evidence>
<keyword evidence="12" id="KW-1133">Transmembrane helix</keyword>
<evidence type="ECO:0000256" key="10">
    <source>
        <dbReference type="ARBA" id="ARBA00049430"/>
    </source>
</evidence>
<dbReference type="AlphaFoldDB" id="A0A6P4YBP5"/>
<evidence type="ECO:0000256" key="8">
    <source>
        <dbReference type="ARBA" id="ARBA00048448"/>
    </source>
</evidence>
<evidence type="ECO:0000256" key="12">
    <source>
        <dbReference type="RuleBase" id="RU362067"/>
    </source>
</evidence>
<evidence type="ECO:0000256" key="9">
    <source>
        <dbReference type="ARBA" id="ARBA00049354"/>
    </source>
</evidence>
<evidence type="ECO:0000256" key="1">
    <source>
        <dbReference type="ARBA" id="ARBA00001974"/>
    </source>
</evidence>
<proteinExistence type="inferred from homology"/>